<dbReference type="HOGENOM" id="CLU_2243349_0_0_1"/>
<reference evidence="1 2" key="1">
    <citation type="journal article" date="2008" name="Nature">
        <title>The Trichoplax genome and the nature of placozoans.</title>
        <authorList>
            <person name="Srivastava M."/>
            <person name="Begovic E."/>
            <person name="Chapman J."/>
            <person name="Putnam N.H."/>
            <person name="Hellsten U."/>
            <person name="Kawashima T."/>
            <person name="Kuo A."/>
            <person name="Mitros T."/>
            <person name="Salamov A."/>
            <person name="Carpenter M.L."/>
            <person name="Signorovitch A.Y."/>
            <person name="Moreno M.A."/>
            <person name="Kamm K."/>
            <person name="Grimwood J."/>
            <person name="Schmutz J."/>
            <person name="Shapiro H."/>
            <person name="Grigoriev I.V."/>
            <person name="Buss L.W."/>
            <person name="Schierwater B."/>
            <person name="Dellaporta S.L."/>
            <person name="Rokhsar D.S."/>
        </authorList>
    </citation>
    <scope>NUCLEOTIDE SEQUENCE [LARGE SCALE GENOMIC DNA]</scope>
    <source>
        <strain evidence="1 2">Grell-BS-1999</strain>
    </source>
</reference>
<dbReference type="Proteomes" id="UP000009022">
    <property type="component" value="Unassembled WGS sequence"/>
</dbReference>
<accession>B3SDW8</accession>
<dbReference type="KEGG" id="tad:TRIADDRAFT_34177"/>
<dbReference type="CTD" id="6759651"/>
<gene>
    <name evidence="1" type="ORF">TRIADDRAFT_34177</name>
</gene>
<protein>
    <submittedName>
        <fullName evidence="1">Uncharacterized protein</fullName>
    </submittedName>
</protein>
<keyword evidence="2" id="KW-1185">Reference proteome</keyword>
<proteinExistence type="predicted"/>
<name>B3SDW8_TRIAD</name>
<organism evidence="1 2">
    <name type="scientific">Trichoplax adhaerens</name>
    <name type="common">Trichoplax reptans</name>
    <dbReference type="NCBI Taxonomy" id="10228"/>
    <lineage>
        <taxon>Eukaryota</taxon>
        <taxon>Metazoa</taxon>
        <taxon>Placozoa</taxon>
        <taxon>Uniplacotomia</taxon>
        <taxon>Trichoplacea</taxon>
        <taxon>Trichoplacidae</taxon>
        <taxon>Trichoplax</taxon>
    </lineage>
</organism>
<feature type="non-terminal residue" evidence="1">
    <location>
        <position position="1"/>
    </location>
</feature>
<sequence>CTVYTLYSEYCTAVLRTILLLIEYCTAVLRTILLLIDTVYCTVRHLCTVRGVLYCTTDGYCTLYSIYYTFVLYVEYCTVDRLMGTVHCTVYISGQFELMIDDDTI</sequence>
<evidence type="ECO:0000313" key="2">
    <source>
        <dbReference type="Proteomes" id="UP000009022"/>
    </source>
</evidence>
<dbReference type="InParanoid" id="B3SDW8"/>
<evidence type="ECO:0000313" key="1">
    <source>
        <dbReference type="EMBL" id="EDV19077.1"/>
    </source>
</evidence>
<dbReference type="AlphaFoldDB" id="B3SDW8"/>
<dbReference type="EMBL" id="DS985302">
    <property type="protein sequence ID" value="EDV19077.1"/>
    <property type="molecule type" value="Genomic_DNA"/>
</dbReference>
<dbReference type="RefSeq" id="XP_002118437.1">
    <property type="nucleotide sequence ID" value="XM_002118401.1"/>
</dbReference>
<dbReference type="GeneID" id="6759651"/>
<dbReference type="PhylomeDB" id="B3SDW8"/>